<evidence type="ECO:0000256" key="1">
    <source>
        <dbReference type="ARBA" id="ARBA00004127"/>
    </source>
</evidence>
<feature type="transmembrane region" description="Helical" evidence="8">
    <location>
        <begin position="317"/>
        <end position="336"/>
    </location>
</feature>
<feature type="transmembrane region" description="Helical" evidence="8">
    <location>
        <begin position="125"/>
        <end position="146"/>
    </location>
</feature>
<dbReference type="RefSeq" id="WP_114812313.1">
    <property type="nucleotide sequence ID" value="NZ_CP139965.1"/>
</dbReference>
<evidence type="ECO:0000313" key="10">
    <source>
        <dbReference type="Proteomes" id="UP001325479"/>
    </source>
</evidence>
<evidence type="ECO:0000256" key="6">
    <source>
        <dbReference type="ARBA" id="ARBA00022989"/>
    </source>
</evidence>
<keyword evidence="5 8" id="KW-0812">Transmembrane</keyword>
<feature type="transmembrane region" description="Helical" evidence="8">
    <location>
        <begin position="266"/>
        <end position="286"/>
    </location>
</feature>
<dbReference type="InterPro" id="IPR011541">
    <property type="entry name" value="Ni/Co_transpt_high_affinity"/>
</dbReference>
<gene>
    <name evidence="9" type="ORF">U0042_00965</name>
</gene>
<sequence length="359" mass="37945">MSTRPVAAMGGFIALLHLAGWGTLLALVAPLHRGGGSAALGIGAGIAAYALGMRHAFDADHIAAIDNTTRKLVGEGKPSLSVGFWFSFGHSSIVFGLSLLIAVGMRSVSSHLVDSGSTFRTLTGVLGAVISSGFLFVIALLNVAAFRDIYQVFRHMKTGRYDDAYLTQRLEARGLVTHVLAPLMRIVRKPAQMYFVGLLFGLGFDTATEIALLVLTGSGAASGLPWYAVLCLPVLFAAGMLLFDTIDGSFMSYAYGWALDKPVRKIYYNLVVTGLSTSVAVGIATIEVLGLLDAALGAAGKHGVLAAWTSSVNLNQAGYAIVGLFVATWAVSAAIWKFGRIEERWSVVPEHAVRDAHDA</sequence>
<feature type="transmembrane region" description="Helical" evidence="8">
    <location>
        <begin position="226"/>
        <end position="246"/>
    </location>
</feature>
<dbReference type="InterPro" id="IPR004688">
    <property type="entry name" value="Ni/Co_transpt"/>
</dbReference>
<evidence type="ECO:0000256" key="5">
    <source>
        <dbReference type="ARBA" id="ARBA00022692"/>
    </source>
</evidence>
<evidence type="ECO:0000256" key="4">
    <source>
        <dbReference type="ARBA" id="ARBA00022596"/>
    </source>
</evidence>
<keyword evidence="4" id="KW-0533">Nickel</keyword>
<evidence type="ECO:0000256" key="7">
    <source>
        <dbReference type="ARBA" id="ARBA00023136"/>
    </source>
</evidence>
<keyword evidence="10" id="KW-1185">Reference proteome</keyword>
<reference evidence="9 10" key="1">
    <citation type="submission" date="2023-12" db="EMBL/GenBank/DDBJ databases">
        <title>Genome sequencing and assembly of bacterial species from a model synthetic community.</title>
        <authorList>
            <person name="Hogle S.L."/>
        </authorList>
    </citation>
    <scope>NUCLEOTIDE SEQUENCE [LARGE SCALE GENOMIC DNA]</scope>
    <source>
        <strain evidence="9 10">HAMBI 2494</strain>
    </source>
</reference>
<dbReference type="Proteomes" id="UP001325479">
    <property type="component" value="Chromosome"/>
</dbReference>
<name>A0ABZ0WLR9_9BURK</name>
<dbReference type="PANTHER" id="PTHR31611">
    <property type="entry name" value="HIGH-AFFINITY NICKEL TRANSPORT PROTEIN NIC1"/>
    <property type="match status" value="1"/>
</dbReference>
<keyword evidence="3 8" id="KW-0813">Transport</keyword>
<dbReference type="EMBL" id="CP139965">
    <property type="protein sequence ID" value="WQD78320.1"/>
    <property type="molecule type" value="Genomic_DNA"/>
</dbReference>
<keyword evidence="6 8" id="KW-1133">Transmembrane helix</keyword>
<evidence type="ECO:0000256" key="3">
    <source>
        <dbReference type="ARBA" id="ARBA00022448"/>
    </source>
</evidence>
<feature type="transmembrane region" description="Helical" evidence="8">
    <location>
        <begin position="7"/>
        <end position="29"/>
    </location>
</feature>
<evidence type="ECO:0000313" key="9">
    <source>
        <dbReference type="EMBL" id="WQD78320.1"/>
    </source>
</evidence>
<keyword evidence="7 8" id="KW-0472">Membrane</keyword>
<comment type="subcellular location">
    <subcellularLocation>
        <location evidence="8">Cell membrane</location>
        <topology evidence="8">Multi-pass membrane protein</topology>
    </subcellularLocation>
    <subcellularLocation>
        <location evidence="1">Endomembrane system</location>
        <topology evidence="1">Multi-pass membrane protein</topology>
    </subcellularLocation>
</comment>
<organism evidence="9 10">
    <name type="scientific">Paraburkholderia kururiensis</name>
    <dbReference type="NCBI Taxonomy" id="984307"/>
    <lineage>
        <taxon>Bacteria</taxon>
        <taxon>Pseudomonadati</taxon>
        <taxon>Pseudomonadota</taxon>
        <taxon>Betaproteobacteria</taxon>
        <taxon>Burkholderiales</taxon>
        <taxon>Burkholderiaceae</taxon>
        <taxon>Paraburkholderia</taxon>
    </lineage>
</organism>
<dbReference type="Pfam" id="PF03824">
    <property type="entry name" value="NicO"/>
    <property type="match status" value="1"/>
</dbReference>
<proteinExistence type="inferred from homology"/>
<dbReference type="PANTHER" id="PTHR31611:SF0">
    <property type="entry name" value="HIGH-AFFINITY NICKEL TRANSPORT PROTEIN NIC1"/>
    <property type="match status" value="1"/>
</dbReference>
<feature type="transmembrane region" description="Helical" evidence="8">
    <location>
        <begin position="35"/>
        <end position="52"/>
    </location>
</feature>
<comment type="similarity">
    <text evidence="2 8">Belongs to the NiCoT transporter (TC 2.A.52) family.</text>
</comment>
<protein>
    <recommendedName>
        <fullName evidence="8">Nickel/cobalt efflux system</fullName>
    </recommendedName>
</protein>
<evidence type="ECO:0000256" key="8">
    <source>
        <dbReference type="RuleBase" id="RU362101"/>
    </source>
</evidence>
<accession>A0ABZ0WLR9</accession>
<feature type="transmembrane region" description="Helical" evidence="8">
    <location>
        <begin position="193"/>
        <end position="214"/>
    </location>
</feature>
<evidence type="ECO:0000256" key="2">
    <source>
        <dbReference type="ARBA" id="ARBA00010892"/>
    </source>
</evidence>
<feature type="transmembrane region" description="Helical" evidence="8">
    <location>
        <begin position="80"/>
        <end position="105"/>
    </location>
</feature>